<evidence type="ECO:0000313" key="2">
    <source>
        <dbReference type="Proteomes" id="UP001055439"/>
    </source>
</evidence>
<gene>
    <name evidence="1" type="ORF">MUK42_35638</name>
</gene>
<sequence length="35" mass="3895">MGDVKEVYKAKVTMRALAGCNNGMSVRGKARRRHC</sequence>
<proteinExistence type="predicted"/>
<name>A0A9E7KUE3_9LILI</name>
<dbReference type="AlphaFoldDB" id="A0A9E7KUE3"/>
<protein>
    <submittedName>
        <fullName evidence="1">Uncharacterized protein</fullName>
    </submittedName>
</protein>
<dbReference type="Proteomes" id="UP001055439">
    <property type="component" value="Chromosome 8"/>
</dbReference>
<reference evidence="1" key="1">
    <citation type="submission" date="2022-05" db="EMBL/GenBank/DDBJ databases">
        <title>The Musa troglodytarum L. genome provides insights into the mechanism of non-climacteric behaviour and enrichment of carotenoids.</title>
        <authorList>
            <person name="Wang J."/>
        </authorList>
    </citation>
    <scope>NUCLEOTIDE SEQUENCE</scope>
    <source>
        <tissue evidence="1">Leaf</tissue>
    </source>
</reference>
<organism evidence="1 2">
    <name type="scientific">Musa troglodytarum</name>
    <name type="common">fe'i banana</name>
    <dbReference type="NCBI Taxonomy" id="320322"/>
    <lineage>
        <taxon>Eukaryota</taxon>
        <taxon>Viridiplantae</taxon>
        <taxon>Streptophyta</taxon>
        <taxon>Embryophyta</taxon>
        <taxon>Tracheophyta</taxon>
        <taxon>Spermatophyta</taxon>
        <taxon>Magnoliopsida</taxon>
        <taxon>Liliopsida</taxon>
        <taxon>Zingiberales</taxon>
        <taxon>Musaceae</taxon>
        <taxon>Musa</taxon>
    </lineage>
</organism>
<keyword evidence="2" id="KW-1185">Reference proteome</keyword>
<accession>A0A9E7KUE3</accession>
<evidence type="ECO:0000313" key="1">
    <source>
        <dbReference type="EMBL" id="URE32362.1"/>
    </source>
</evidence>
<dbReference type="EMBL" id="CP097510">
    <property type="protein sequence ID" value="URE32362.1"/>
    <property type="molecule type" value="Genomic_DNA"/>
</dbReference>